<evidence type="ECO:0000256" key="2">
    <source>
        <dbReference type="ARBA" id="ARBA00009012"/>
    </source>
</evidence>
<evidence type="ECO:0000313" key="8">
    <source>
        <dbReference type="Proteomes" id="UP000180235"/>
    </source>
</evidence>
<dbReference type="AlphaFoldDB" id="A0A1J0AAQ6"/>
<feature type="transmembrane region" description="Helical" evidence="6">
    <location>
        <begin position="236"/>
        <end position="256"/>
    </location>
</feature>
<evidence type="ECO:0000256" key="1">
    <source>
        <dbReference type="ARBA" id="ARBA00004141"/>
    </source>
</evidence>
<dbReference type="RefSeq" id="WP_071453650.1">
    <property type="nucleotide sequence ID" value="NZ_CP017675.1"/>
</dbReference>
<evidence type="ECO:0000256" key="4">
    <source>
        <dbReference type="ARBA" id="ARBA00022989"/>
    </source>
</evidence>
<dbReference type="Pfam" id="PF01940">
    <property type="entry name" value="DUF92"/>
    <property type="match status" value="1"/>
</dbReference>
<keyword evidence="3 6" id="KW-0812">Transmembrane</keyword>
<evidence type="ECO:0000256" key="6">
    <source>
        <dbReference type="SAM" id="Phobius"/>
    </source>
</evidence>
<protein>
    <submittedName>
        <fullName evidence="7">Membrane protein</fullName>
    </submittedName>
</protein>
<feature type="transmembrane region" description="Helical" evidence="6">
    <location>
        <begin position="173"/>
        <end position="192"/>
    </location>
</feature>
<dbReference type="EMBL" id="CP017675">
    <property type="protein sequence ID" value="APB32985.1"/>
    <property type="molecule type" value="Genomic_DNA"/>
</dbReference>
<evidence type="ECO:0000313" key="7">
    <source>
        <dbReference type="EMBL" id="APB32985.1"/>
    </source>
</evidence>
<dbReference type="KEGG" id="glt:GlitD10_0671"/>
<dbReference type="STRING" id="1188229.GlitD10_0671"/>
<evidence type="ECO:0000256" key="3">
    <source>
        <dbReference type="ARBA" id="ARBA00022692"/>
    </source>
</evidence>
<accession>A0A1J0AAQ6</accession>
<name>A0A1J0AAQ6_9CYAN</name>
<evidence type="ECO:0000256" key="5">
    <source>
        <dbReference type="ARBA" id="ARBA00023136"/>
    </source>
</evidence>
<dbReference type="GO" id="GO:0016020">
    <property type="term" value="C:membrane"/>
    <property type="evidence" value="ECO:0007669"/>
    <property type="project" value="UniProtKB-SubCell"/>
</dbReference>
<feature type="transmembrane region" description="Helical" evidence="6">
    <location>
        <begin position="12"/>
        <end position="34"/>
    </location>
</feature>
<proteinExistence type="inferred from homology"/>
<dbReference type="PANTHER" id="PTHR13353">
    <property type="entry name" value="TRANSMEMBRANE PROTEIN 19"/>
    <property type="match status" value="1"/>
</dbReference>
<feature type="transmembrane region" description="Helical" evidence="6">
    <location>
        <begin position="199"/>
        <end position="216"/>
    </location>
</feature>
<keyword evidence="8" id="KW-1185">Reference proteome</keyword>
<reference evidence="7 8" key="1">
    <citation type="submission" date="2016-10" db="EMBL/GenBank/DDBJ databases">
        <title>Description of Gloeomargarita lithophora gen. nov., sp. nov., a thylakoid-bearing basal-branching cyanobacterium with intracellular carbonates, and proposal for Gloeomargaritales ord. nov.</title>
        <authorList>
            <person name="Moreira D."/>
            <person name="Tavera R."/>
            <person name="Benzerara K."/>
            <person name="Skouri-Panet F."/>
            <person name="Couradeau E."/>
            <person name="Gerard E."/>
            <person name="Loussert C."/>
            <person name="Novelo E."/>
            <person name="Zivanovic Y."/>
            <person name="Lopez-Garcia P."/>
        </authorList>
    </citation>
    <scope>NUCLEOTIDE SEQUENCE [LARGE SCALE GENOMIC DNA]</scope>
    <source>
        <strain evidence="7 8">D10</strain>
    </source>
</reference>
<feature type="transmembrane region" description="Helical" evidence="6">
    <location>
        <begin position="104"/>
        <end position="121"/>
    </location>
</feature>
<dbReference type="OrthoDB" id="539948at2"/>
<gene>
    <name evidence="7" type="ORF">GlitD10_0671</name>
</gene>
<sequence length="260" mass="27265">MALSPEFSEILLAVATYPWGMAVLLNTVLIAPLLVLPPTLLTRWGAVHAWLLGVILWGTLGWRGYLVVLVYFGVGSLVTKIGYRVKAAQGIAEKRGGARGPENVWGSAAVGALCALGLAFLDNSWTLALQMAFVGSFAAKLSDTVSSEIGKAYGRRPILLTTLQPVPPGTEGAVSLEGTLAGVVGGLVLTLVGWGVGMVPVMGIPICLGAAFLANLVESWVGATWQGQWPWLTNEWVNGINTLVGAVLSGSGAWVFRTLI</sequence>
<comment type="similarity">
    <text evidence="2">Belongs to the TMEM19 family.</text>
</comment>
<dbReference type="PANTHER" id="PTHR13353:SF5">
    <property type="entry name" value="TRANSMEMBRANE PROTEIN 19"/>
    <property type="match status" value="1"/>
</dbReference>
<organism evidence="7 8">
    <name type="scientific">Gloeomargarita lithophora Alchichica-D10</name>
    <dbReference type="NCBI Taxonomy" id="1188229"/>
    <lineage>
        <taxon>Bacteria</taxon>
        <taxon>Bacillati</taxon>
        <taxon>Cyanobacteriota</taxon>
        <taxon>Cyanophyceae</taxon>
        <taxon>Gloeomargaritales</taxon>
        <taxon>Gloeomargaritaceae</taxon>
        <taxon>Gloeomargarita</taxon>
    </lineage>
</organism>
<feature type="transmembrane region" description="Helical" evidence="6">
    <location>
        <begin position="65"/>
        <end position="83"/>
    </location>
</feature>
<comment type="subcellular location">
    <subcellularLocation>
        <location evidence="1">Membrane</location>
        <topology evidence="1">Multi-pass membrane protein</topology>
    </subcellularLocation>
</comment>
<dbReference type="NCBIfam" id="TIGR00297">
    <property type="entry name" value="TIGR00297 family protein"/>
    <property type="match status" value="1"/>
</dbReference>
<dbReference type="InterPro" id="IPR002794">
    <property type="entry name" value="DUF92_TMEM19"/>
</dbReference>
<keyword evidence="4 6" id="KW-1133">Transmembrane helix</keyword>
<feature type="transmembrane region" description="Helical" evidence="6">
    <location>
        <begin position="41"/>
        <end position="59"/>
    </location>
</feature>
<dbReference type="Proteomes" id="UP000180235">
    <property type="component" value="Chromosome"/>
</dbReference>
<keyword evidence="5 6" id="KW-0472">Membrane</keyword>